<dbReference type="InterPro" id="IPR037066">
    <property type="entry name" value="Plug_dom_sf"/>
</dbReference>
<dbReference type="Pfam" id="PF07715">
    <property type="entry name" value="Plug"/>
    <property type="match status" value="1"/>
</dbReference>
<dbReference type="InterPro" id="IPR010105">
    <property type="entry name" value="TonB_sidphr_rcpt"/>
</dbReference>
<dbReference type="Pfam" id="PF00593">
    <property type="entry name" value="TonB_dep_Rec_b-barrel"/>
    <property type="match status" value="1"/>
</dbReference>
<dbReference type="CDD" id="cd01347">
    <property type="entry name" value="ligand_gated_channel"/>
    <property type="match status" value="1"/>
</dbReference>
<evidence type="ECO:0000259" key="13">
    <source>
        <dbReference type="Pfam" id="PF00593"/>
    </source>
</evidence>
<evidence type="ECO:0000256" key="2">
    <source>
        <dbReference type="ARBA" id="ARBA00009810"/>
    </source>
</evidence>
<dbReference type="InterPro" id="IPR036942">
    <property type="entry name" value="Beta-barrel_TonB_sf"/>
</dbReference>
<dbReference type="GO" id="GO:0015891">
    <property type="term" value="P:siderophore transport"/>
    <property type="evidence" value="ECO:0007669"/>
    <property type="project" value="InterPro"/>
</dbReference>
<dbReference type="NCBIfam" id="TIGR01783">
    <property type="entry name" value="TonB-siderophor"/>
    <property type="match status" value="1"/>
</dbReference>
<evidence type="ECO:0000256" key="3">
    <source>
        <dbReference type="ARBA" id="ARBA00022448"/>
    </source>
</evidence>
<name>A0A3A1YVT3_9BURK</name>
<keyword evidence="6 11" id="KW-0798">TonB box</keyword>
<comment type="similarity">
    <text evidence="2 10 11">Belongs to the TonB-dependent receptor family.</text>
</comment>
<keyword evidence="4 10" id="KW-1134">Transmembrane beta strand</keyword>
<keyword evidence="9 10" id="KW-0998">Cell outer membrane</keyword>
<proteinExistence type="inferred from homology"/>
<evidence type="ECO:0000256" key="11">
    <source>
        <dbReference type="RuleBase" id="RU003357"/>
    </source>
</evidence>
<feature type="chain" id="PRO_5017276635" evidence="12">
    <location>
        <begin position="26"/>
        <end position="714"/>
    </location>
</feature>
<evidence type="ECO:0000256" key="8">
    <source>
        <dbReference type="ARBA" id="ARBA00023170"/>
    </source>
</evidence>
<feature type="domain" description="TonB-dependent receptor-like beta-barrel" evidence="13">
    <location>
        <begin position="267"/>
        <end position="684"/>
    </location>
</feature>
<feature type="signal peptide" evidence="12">
    <location>
        <begin position="1"/>
        <end position="25"/>
    </location>
</feature>
<reference evidence="15 16" key="1">
    <citation type="submission" date="2017-08" db="EMBL/GenBank/DDBJ databases">
        <title>Pusillimonas indicus sp. nov., a member of the family Alcaligenaceae isolated from surface seawater.</title>
        <authorList>
            <person name="Li J."/>
        </authorList>
    </citation>
    <scope>NUCLEOTIDE SEQUENCE [LARGE SCALE GENOMIC DNA]</scope>
    <source>
        <strain evidence="15 16">L52-1-41</strain>
    </source>
</reference>
<sequence length="714" mass="78631">MPGARLKAVAGVLAVAGLLTMPVQAQTNGSEGDAAQAPVATLPQVTVQGIRLDTSIQQLNESVDGGALGSKTQLETPFSTTVVTGEDLERRQVTKLGDVFTLDAAVSDNSAQDGAWANYLTVRGLQLDWQNGYRIDGKPFLSYVTVLPYEQLERVELLKGASGFMYGFGSPGGIINYVTKRPTDEPVREVSLGYHSDSIFRESADIGGRAGHNDWFGYRLNVTHEEGEGFNKSKLNRNAVSLALDARITEKLTWDMQALYQHRKTKDPEPTIYTGLYAATDLPSPVRNNEKLVGDGTFVDNEFRYFATGLEYQLAPTWKVRTDFSHATTRTRRAEEVIFLRNQAGDYDDYRSDYGEFYQFNSWQAQVEGRFQTGAVGHDLVAGIAYQDQHTDLAANGIYKQIGTGNIWSQNNNAFYTSGTMDTGLGMYRANTITQKSVYASDTLKFSPEWSLLAGLRYTNYEQRTFTPAGAQSSVYKKNGVLTPTLALMYNFTPRTMAYVSYVESLEPGTIVGSTYANAGALLDPLKSRQYEIGVKTEQDGWSATAAAFRIEKAAQYTNASNELVQDGESLFQGIELGASTTLGDWFLGGTAMALDTEYKKGVANIGKRVAGAPRFIAAAQVGYNVPQVPGLQLYVDAKYTSSTPLRPNNEISVDSYTLVNIGANYDTRIHGYDTTFRLAVNNVFNKKYWMYQYSDYIKAGDPTTVSLSASMRF</sequence>
<evidence type="ECO:0000256" key="10">
    <source>
        <dbReference type="PROSITE-ProRule" id="PRU01360"/>
    </source>
</evidence>
<dbReference type="Gene3D" id="2.170.130.10">
    <property type="entry name" value="TonB-dependent receptor, plug domain"/>
    <property type="match status" value="1"/>
</dbReference>
<dbReference type="GO" id="GO:0015344">
    <property type="term" value="F:siderophore uptake transmembrane transporter activity"/>
    <property type="evidence" value="ECO:0007669"/>
    <property type="project" value="TreeGrafter"/>
</dbReference>
<dbReference type="PANTHER" id="PTHR32552:SF82">
    <property type="entry name" value="FCUA PROTEIN"/>
    <property type="match status" value="1"/>
</dbReference>
<organism evidence="15 16">
    <name type="scientific">Neopusillimonas maritima</name>
    <dbReference type="NCBI Taxonomy" id="2026239"/>
    <lineage>
        <taxon>Bacteria</taxon>
        <taxon>Pseudomonadati</taxon>
        <taxon>Pseudomonadota</taxon>
        <taxon>Betaproteobacteria</taxon>
        <taxon>Burkholderiales</taxon>
        <taxon>Alcaligenaceae</taxon>
        <taxon>Neopusillimonas</taxon>
    </lineage>
</organism>
<dbReference type="Gene3D" id="2.40.170.20">
    <property type="entry name" value="TonB-dependent receptor, beta-barrel domain"/>
    <property type="match status" value="1"/>
</dbReference>
<evidence type="ECO:0000259" key="14">
    <source>
        <dbReference type="Pfam" id="PF07715"/>
    </source>
</evidence>
<dbReference type="OrthoDB" id="5346107at2"/>
<keyword evidence="7 10" id="KW-0472">Membrane</keyword>
<protein>
    <submittedName>
        <fullName evidence="15">TonB-dependent siderophore receptor</fullName>
    </submittedName>
</protein>
<feature type="domain" description="TonB-dependent receptor plug" evidence="14">
    <location>
        <begin position="73"/>
        <end position="174"/>
    </location>
</feature>
<dbReference type="Proteomes" id="UP000266206">
    <property type="component" value="Unassembled WGS sequence"/>
</dbReference>
<gene>
    <name evidence="15" type="ORF">CJP73_05575</name>
</gene>
<evidence type="ECO:0000256" key="5">
    <source>
        <dbReference type="ARBA" id="ARBA00022692"/>
    </source>
</evidence>
<comment type="subcellular location">
    <subcellularLocation>
        <location evidence="1 10">Cell outer membrane</location>
        <topology evidence="1 10">Multi-pass membrane protein</topology>
    </subcellularLocation>
</comment>
<keyword evidence="8 15" id="KW-0675">Receptor</keyword>
<dbReference type="AlphaFoldDB" id="A0A3A1YVT3"/>
<evidence type="ECO:0000256" key="9">
    <source>
        <dbReference type="ARBA" id="ARBA00023237"/>
    </source>
</evidence>
<accession>A0A3A1YVT3</accession>
<evidence type="ECO:0000256" key="1">
    <source>
        <dbReference type="ARBA" id="ARBA00004571"/>
    </source>
</evidence>
<dbReference type="InterPro" id="IPR000531">
    <property type="entry name" value="Beta-barrel_TonB"/>
</dbReference>
<dbReference type="InterPro" id="IPR039426">
    <property type="entry name" value="TonB-dep_rcpt-like"/>
</dbReference>
<dbReference type="GO" id="GO:0009279">
    <property type="term" value="C:cell outer membrane"/>
    <property type="evidence" value="ECO:0007669"/>
    <property type="project" value="UniProtKB-SubCell"/>
</dbReference>
<dbReference type="SUPFAM" id="SSF56935">
    <property type="entry name" value="Porins"/>
    <property type="match status" value="1"/>
</dbReference>
<evidence type="ECO:0000256" key="7">
    <source>
        <dbReference type="ARBA" id="ARBA00023136"/>
    </source>
</evidence>
<keyword evidence="3 10" id="KW-0813">Transport</keyword>
<evidence type="ECO:0000256" key="4">
    <source>
        <dbReference type="ARBA" id="ARBA00022452"/>
    </source>
</evidence>
<keyword evidence="5 10" id="KW-0812">Transmembrane</keyword>
<evidence type="ECO:0000256" key="12">
    <source>
        <dbReference type="SAM" id="SignalP"/>
    </source>
</evidence>
<dbReference type="EMBL" id="NQYH01000003">
    <property type="protein sequence ID" value="RIY41611.1"/>
    <property type="molecule type" value="Genomic_DNA"/>
</dbReference>
<dbReference type="InterPro" id="IPR012910">
    <property type="entry name" value="Plug_dom"/>
</dbReference>
<evidence type="ECO:0000256" key="6">
    <source>
        <dbReference type="ARBA" id="ARBA00023077"/>
    </source>
</evidence>
<dbReference type="PROSITE" id="PS52016">
    <property type="entry name" value="TONB_DEPENDENT_REC_3"/>
    <property type="match status" value="1"/>
</dbReference>
<dbReference type="GO" id="GO:0038023">
    <property type="term" value="F:signaling receptor activity"/>
    <property type="evidence" value="ECO:0007669"/>
    <property type="project" value="InterPro"/>
</dbReference>
<dbReference type="PANTHER" id="PTHR32552">
    <property type="entry name" value="FERRICHROME IRON RECEPTOR-RELATED"/>
    <property type="match status" value="1"/>
</dbReference>
<comment type="caution">
    <text evidence="15">The sequence shown here is derived from an EMBL/GenBank/DDBJ whole genome shotgun (WGS) entry which is preliminary data.</text>
</comment>
<evidence type="ECO:0000313" key="15">
    <source>
        <dbReference type="EMBL" id="RIY41611.1"/>
    </source>
</evidence>
<evidence type="ECO:0000313" key="16">
    <source>
        <dbReference type="Proteomes" id="UP000266206"/>
    </source>
</evidence>
<keyword evidence="12" id="KW-0732">Signal</keyword>
<dbReference type="RefSeq" id="WP_119515853.1">
    <property type="nucleotide sequence ID" value="NZ_NQYH01000003.1"/>
</dbReference>